<evidence type="ECO:0008006" key="3">
    <source>
        <dbReference type="Google" id="ProtNLM"/>
    </source>
</evidence>
<evidence type="ECO:0000313" key="1">
    <source>
        <dbReference type="EMBL" id="KAF0750441.1"/>
    </source>
</evidence>
<dbReference type="EMBL" id="VUJU01005719">
    <property type="protein sequence ID" value="KAF0750441.1"/>
    <property type="molecule type" value="Genomic_DNA"/>
</dbReference>
<accession>A0A6G0Y6Z9</accession>
<dbReference type="Proteomes" id="UP000478052">
    <property type="component" value="Unassembled WGS sequence"/>
</dbReference>
<proteinExistence type="predicted"/>
<dbReference type="PANTHER" id="PTHR15434">
    <property type="entry name" value="HEAT SHOCK FACTOR 2-BINDING PROTEIN"/>
    <property type="match status" value="1"/>
</dbReference>
<gene>
    <name evidence="1" type="ORF">FWK35_00034134</name>
</gene>
<dbReference type="OrthoDB" id="10065854at2759"/>
<evidence type="ECO:0000313" key="2">
    <source>
        <dbReference type="Proteomes" id="UP000478052"/>
    </source>
</evidence>
<dbReference type="AlphaFoldDB" id="A0A6G0Y6Z9"/>
<organism evidence="1 2">
    <name type="scientific">Aphis craccivora</name>
    <name type="common">Cowpea aphid</name>
    <dbReference type="NCBI Taxonomy" id="307492"/>
    <lineage>
        <taxon>Eukaryota</taxon>
        <taxon>Metazoa</taxon>
        <taxon>Ecdysozoa</taxon>
        <taxon>Arthropoda</taxon>
        <taxon>Hexapoda</taxon>
        <taxon>Insecta</taxon>
        <taxon>Pterygota</taxon>
        <taxon>Neoptera</taxon>
        <taxon>Paraneoptera</taxon>
        <taxon>Hemiptera</taxon>
        <taxon>Sternorrhyncha</taxon>
        <taxon>Aphidomorpha</taxon>
        <taxon>Aphidoidea</taxon>
        <taxon>Aphididae</taxon>
        <taxon>Aphidini</taxon>
        <taxon>Aphis</taxon>
        <taxon>Aphis</taxon>
    </lineage>
</organism>
<dbReference type="GO" id="GO:0005829">
    <property type="term" value="C:cytosol"/>
    <property type="evidence" value="ECO:0007669"/>
    <property type="project" value="TreeGrafter"/>
</dbReference>
<comment type="caution">
    <text evidence="1">The sequence shown here is derived from an EMBL/GenBank/DDBJ whole genome shotgun (WGS) entry which is preliminary data.</text>
</comment>
<name>A0A6G0Y6Z9_APHCR</name>
<reference evidence="1 2" key="1">
    <citation type="submission" date="2019-08" db="EMBL/GenBank/DDBJ databases">
        <title>Whole genome of Aphis craccivora.</title>
        <authorList>
            <person name="Voronova N.V."/>
            <person name="Shulinski R.S."/>
            <person name="Bandarenka Y.V."/>
            <person name="Zhorov D.G."/>
            <person name="Warner D."/>
        </authorList>
    </citation>
    <scope>NUCLEOTIDE SEQUENCE [LARGE SCALE GENOMIC DNA]</scope>
    <source>
        <strain evidence="1">180601</strain>
        <tissue evidence="1">Whole Body</tissue>
    </source>
</reference>
<dbReference type="InterPro" id="IPR039584">
    <property type="entry name" value="HSF2BP"/>
</dbReference>
<protein>
    <recommendedName>
        <fullName evidence="3">Heat shock factor 2-binding protein-like</fullName>
    </recommendedName>
</protein>
<dbReference type="PANTHER" id="PTHR15434:SF2">
    <property type="entry name" value="HEAT SHOCK FACTOR 2-BINDING PROTEIN"/>
    <property type="match status" value="1"/>
</dbReference>
<sequence length="242" mass="27669">MKMNAAVEQDVWKSKYLLMQHEWRCQQNTIGRLEIQTMKLQSQLKQQSQFCTKTGYILGYCLWKASQIPDVINIILIKEKILELSEIMSGVLTSFNDTYQPKIPITDTEETRFVLSIIGLVANLSTVDAGRRFFSQTNSGKNVIRLIICILIRIPSPSANQLKKISYSALYNVSNYTVKISSQIINAELITVINNDIKDVNDTRIEPDLRFFALKLLQSLIRNVCNKAAYEILLNNVSIKIF</sequence>
<keyword evidence="2" id="KW-1185">Reference proteome</keyword>